<evidence type="ECO:0000313" key="14">
    <source>
        <dbReference type="Proteomes" id="UP000241769"/>
    </source>
</evidence>
<dbReference type="Gene3D" id="2.60.120.920">
    <property type="match status" value="1"/>
</dbReference>
<dbReference type="InterPro" id="IPR013083">
    <property type="entry name" value="Znf_RING/FYVE/PHD"/>
</dbReference>
<evidence type="ECO:0000259" key="12">
    <source>
        <dbReference type="PROSITE" id="PS50188"/>
    </source>
</evidence>
<dbReference type="CDD" id="cd12885">
    <property type="entry name" value="SPRY_RanBP_like"/>
    <property type="match status" value="1"/>
</dbReference>
<dbReference type="SMART" id="SM00184">
    <property type="entry name" value="RING"/>
    <property type="match status" value="1"/>
</dbReference>
<feature type="region of interest" description="Disordered" evidence="9">
    <location>
        <begin position="1"/>
        <end position="27"/>
    </location>
</feature>
<evidence type="ECO:0000256" key="4">
    <source>
        <dbReference type="ARBA" id="ARBA00022723"/>
    </source>
</evidence>
<dbReference type="Pfam" id="PF02176">
    <property type="entry name" value="zf-TRAF"/>
    <property type="match status" value="1"/>
</dbReference>
<accession>A0A2P6NLR8</accession>
<comment type="subcellular location">
    <subcellularLocation>
        <location evidence="2">Cytoplasm</location>
    </subcellularLocation>
</comment>
<keyword evidence="6 8" id="KW-0863">Zinc-finger</keyword>
<evidence type="ECO:0000259" key="11">
    <source>
        <dbReference type="PROSITE" id="PS50145"/>
    </source>
</evidence>
<keyword evidence="3" id="KW-0963">Cytoplasm</keyword>
<feature type="domain" description="RING-type" evidence="10">
    <location>
        <begin position="63"/>
        <end position="102"/>
    </location>
</feature>
<evidence type="ECO:0000256" key="1">
    <source>
        <dbReference type="ARBA" id="ARBA00003051"/>
    </source>
</evidence>
<dbReference type="PANTHER" id="PTHR10131">
    <property type="entry name" value="TNF RECEPTOR ASSOCIATED FACTOR"/>
    <property type="match status" value="1"/>
</dbReference>
<dbReference type="SUPFAM" id="SSF57850">
    <property type="entry name" value="RING/U-box"/>
    <property type="match status" value="1"/>
</dbReference>
<dbReference type="InterPro" id="IPR001870">
    <property type="entry name" value="B30.2/SPRY"/>
</dbReference>
<feature type="domain" description="B30.2/SPRY" evidence="12">
    <location>
        <begin position="298"/>
        <end position="488"/>
    </location>
</feature>
<feature type="domain" description="TRAF-type" evidence="11">
    <location>
        <begin position="203"/>
        <end position="251"/>
    </location>
</feature>
<organism evidence="13 14">
    <name type="scientific">Planoprotostelium fungivorum</name>
    <dbReference type="NCBI Taxonomy" id="1890364"/>
    <lineage>
        <taxon>Eukaryota</taxon>
        <taxon>Amoebozoa</taxon>
        <taxon>Evosea</taxon>
        <taxon>Variosea</taxon>
        <taxon>Cavosteliida</taxon>
        <taxon>Cavosteliaceae</taxon>
        <taxon>Planoprotostelium</taxon>
    </lineage>
</organism>
<dbReference type="GO" id="GO:0008270">
    <property type="term" value="F:zinc ion binding"/>
    <property type="evidence" value="ECO:0007669"/>
    <property type="project" value="UniProtKB-KW"/>
</dbReference>
<dbReference type="Pfam" id="PF00622">
    <property type="entry name" value="SPRY"/>
    <property type="match status" value="1"/>
</dbReference>
<dbReference type="InParanoid" id="A0A2P6NLR8"/>
<dbReference type="EMBL" id="MDYQ01000054">
    <property type="protein sequence ID" value="PRP84907.1"/>
    <property type="molecule type" value="Genomic_DNA"/>
</dbReference>
<dbReference type="Proteomes" id="UP000241769">
    <property type="component" value="Unassembled WGS sequence"/>
</dbReference>
<evidence type="ECO:0000256" key="9">
    <source>
        <dbReference type="SAM" id="MobiDB-lite"/>
    </source>
</evidence>
<dbReference type="InterPro" id="IPR001293">
    <property type="entry name" value="Znf_TRAF"/>
</dbReference>
<dbReference type="GO" id="GO:0005737">
    <property type="term" value="C:cytoplasm"/>
    <property type="evidence" value="ECO:0007669"/>
    <property type="project" value="UniProtKB-SubCell"/>
</dbReference>
<comment type="caution">
    <text evidence="13">The sequence shown here is derived from an EMBL/GenBank/DDBJ whole genome shotgun (WGS) entry which is preliminary data.</text>
</comment>
<evidence type="ECO:0000256" key="3">
    <source>
        <dbReference type="ARBA" id="ARBA00022490"/>
    </source>
</evidence>
<evidence type="ECO:0000256" key="7">
    <source>
        <dbReference type="ARBA" id="ARBA00022833"/>
    </source>
</evidence>
<dbReference type="OrthoDB" id="14767at2759"/>
<gene>
    <name evidence="13" type="ORF">PROFUN_07561</name>
</gene>
<dbReference type="PANTHER" id="PTHR10131:SF94">
    <property type="entry name" value="TNF RECEPTOR-ASSOCIATED FACTOR 4"/>
    <property type="match status" value="1"/>
</dbReference>
<evidence type="ECO:0000256" key="8">
    <source>
        <dbReference type="PROSITE-ProRule" id="PRU00207"/>
    </source>
</evidence>
<dbReference type="AlphaFoldDB" id="A0A2P6NLR8"/>
<dbReference type="SUPFAM" id="SSF49899">
    <property type="entry name" value="Concanavalin A-like lectins/glucanases"/>
    <property type="match status" value="1"/>
</dbReference>
<protein>
    <submittedName>
        <fullName evidence="13">Uncharacterized protein</fullName>
    </submittedName>
</protein>
<dbReference type="InterPro" id="IPR044736">
    <property type="entry name" value="Gid1/RanBPM/SPLA_SPRY"/>
</dbReference>
<evidence type="ECO:0000256" key="5">
    <source>
        <dbReference type="ARBA" id="ARBA00022737"/>
    </source>
</evidence>
<dbReference type="PROSITE" id="PS50089">
    <property type="entry name" value="ZF_RING_2"/>
    <property type="match status" value="1"/>
</dbReference>
<keyword evidence="5" id="KW-0677">Repeat</keyword>
<dbReference type="SMART" id="SM00449">
    <property type="entry name" value="SPRY"/>
    <property type="match status" value="1"/>
</dbReference>
<feature type="zinc finger region" description="TRAF-type" evidence="8">
    <location>
        <begin position="203"/>
        <end position="251"/>
    </location>
</feature>
<dbReference type="PROSITE" id="PS50145">
    <property type="entry name" value="ZF_TRAF"/>
    <property type="match status" value="1"/>
</dbReference>
<keyword evidence="7 8" id="KW-0862">Zinc</keyword>
<keyword evidence="14" id="KW-1185">Reference proteome</keyword>
<evidence type="ECO:0000256" key="6">
    <source>
        <dbReference type="ARBA" id="ARBA00022771"/>
    </source>
</evidence>
<dbReference type="STRING" id="1890364.A0A2P6NLR8"/>
<dbReference type="InterPro" id="IPR043136">
    <property type="entry name" value="B30.2/SPRY_sf"/>
</dbReference>
<dbReference type="Gene3D" id="3.30.40.10">
    <property type="entry name" value="Zinc/RING finger domain, C3HC4 (zinc finger)"/>
    <property type="match status" value="3"/>
</dbReference>
<keyword evidence="4 8" id="KW-0479">Metal-binding</keyword>
<dbReference type="InterPro" id="IPR001841">
    <property type="entry name" value="Znf_RING"/>
</dbReference>
<dbReference type="Pfam" id="PF13639">
    <property type="entry name" value="zf-RING_2"/>
    <property type="match status" value="1"/>
</dbReference>
<comment type="function">
    <text evidence="1">Probable adapter protein and signal transducer that links members of the tumor necrosis factor receptor family to different signaling pathways by association with the receptor cytoplasmic domain and kinases.</text>
</comment>
<reference evidence="13 14" key="1">
    <citation type="journal article" date="2018" name="Genome Biol. Evol.">
        <title>Multiple Roots of Fruiting Body Formation in Amoebozoa.</title>
        <authorList>
            <person name="Hillmann F."/>
            <person name="Forbes G."/>
            <person name="Novohradska S."/>
            <person name="Ferling I."/>
            <person name="Riege K."/>
            <person name="Groth M."/>
            <person name="Westermann M."/>
            <person name="Marz M."/>
            <person name="Spaller T."/>
            <person name="Winckler T."/>
            <person name="Schaap P."/>
            <person name="Glockner G."/>
        </authorList>
    </citation>
    <scope>NUCLEOTIDE SEQUENCE [LARGE SCALE GENOMIC DNA]</scope>
    <source>
        <strain evidence="13 14">Jena</strain>
    </source>
</reference>
<dbReference type="SUPFAM" id="SSF49599">
    <property type="entry name" value="TRAF domain-like"/>
    <property type="match status" value="2"/>
</dbReference>
<dbReference type="PROSITE" id="PS50188">
    <property type="entry name" value="B302_SPRY"/>
    <property type="match status" value="1"/>
</dbReference>
<proteinExistence type="predicted"/>
<evidence type="ECO:0000313" key="13">
    <source>
        <dbReference type="EMBL" id="PRP84907.1"/>
    </source>
</evidence>
<dbReference type="InterPro" id="IPR013320">
    <property type="entry name" value="ConA-like_dom_sf"/>
</dbReference>
<evidence type="ECO:0000259" key="10">
    <source>
        <dbReference type="PROSITE" id="PS50089"/>
    </source>
</evidence>
<dbReference type="InterPro" id="IPR003877">
    <property type="entry name" value="SPRY_dom"/>
</dbReference>
<evidence type="ECO:0000256" key="2">
    <source>
        <dbReference type="ARBA" id="ARBA00004496"/>
    </source>
</evidence>
<sequence>MSQEESSQNSDMRSLQSSSVSAKTPNTNTNIIMGEVKSSFLDTSSLMGSLITSRFGDDTFFECPICQEPYNYAVETPCCGKCYCRDCLFQWLDKSADCPECRQPIKSREECKPNRAIQRMISSIPIPCPNAGSGCQDIINRGNVETHRTHCLYEPVLCKWSKLCGSILRGQLQQHERDLCPYKPSTCPKCEEPIAEARLLNDHYKMRCPMTEVDCPECHAPVVRKDLQSHVEVCPERRETCPYSQYGCTKKEKNNLMHLHMQNDMGEHLKLVEETLHMDRSVLSSQLEELRRFIVTLRPQLTHSPLVGRPVLLPTRLVSDSPHQITVEANYEVFFKGGLLMQLNKASAAKMVRGDVPIPSVNSVYYFEVTVLFPQRGGEVGVGLAETNHSMDGMPGWTPGSFGFHGDDGNLFHTEFGTKGQKYSEPFGKGDVIGLGWDQKREFVFYTKNGELLGVAFGAVTRSKQYYPVIGMHTVNARARVNFGAEPFLYKQLDIQE</sequence>
<name>A0A2P6NLR8_9EUKA</name>